<name>B8F9U5_DESAL</name>
<dbReference type="HOGENOM" id="CLU_1029435_0_0_7"/>
<sequence>MEKRQKHSLVKTGFFLEGRFTRLENYRITFVLGAILILFIGITAVYGCSKSYETIHEAAECLEVSHDDDYVYSPPADSPSEKRYFLWEGPLVKKEGSVYIVWYSTLFGQPLNRGFAFKDVKQKFNELIIDRNVAVVGKYVDNYEVTLTTGEIKSIPLLVDCYVQAGDYVRQPTKKEREAAEKGNALAKEDLNRAYKAAIEYIDSTPQKAYHYYDTHITMEALRKHGFEPSEGVNFVPINVMYDNSWSLKAWHKDGNKRYKMKADGIIKEE</sequence>
<keyword evidence="1" id="KW-0812">Transmembrane</keyword>
<feature type="transmembrane region" description="Helical" evidence="1">
    <location>
        <begin position="28"/>
        <end position="47"/>
    </location>
</feature>
<keyword evidence="1" id="KW-0472">Membrane</keyword>
<keyword evidence="1" id="KW-1133">Transmembrane helix</keyword>
<gene>
    <name evidence="2" type="ordered locus">Dalk_1340</name>
</gene>
<reference evidence="2 3" key="1">
    <citation type="journal article" date="2012" name="Environ. Microbiol.">
        <title>The genome sequence of Desulfatibacillum alkenivorans AK-01: a blueprint for anaerobic alkane oxidation.</title>
        <authorList>
            <person name="Callaghan A.V."/>
            <person name="Morris B.E."/>
            <person name="Pereira I.A."/>
            <person name="McInerney M.J."/>
            <person name="Austin R.N."/>
            <person name="Groves J.T."/>
            <person name="Kukor J.J."/>
            <person name="Suflita J.M."/>
            <person name="Young L.Y."/>
            <person name="Zylstra G.J."/>
            <person name="Wawrik B."/>
        </authorList>
    </citation>
    <scope>NUCLEOTIDE SEQUENCE [LARGE SCALE GENOMIC DNA]</scope>
    <source>
        <strain evidence="2 3">AK-01</strain>
    </source>
</reference>
<protein>
    <submittedName>
        <fullName evidence="2">Uncharacterized protein</fullName>
    </submittedName>
</protein>
<accession>B8F9U5</accession>
<proteinExistence type="predicted"/>
<dbReference type="EMBL" id="CP001322">
    <property type="protein sequence ID" value="ACL03041.1"/>
    <property type="molecule type" value="Genomic_DNA"/>
</dbReference>
<dbReference type="RefSeq" id="WP_012610476.1">
    <property type="nucleotide sequence ID" value="NC_011768.1"/>
</dbReference>
<dbReference type="Proteomes" id="UP000000739">
    <property type="component" value="Chromosome"/>
</dbReference>
<evidence type="ECO:0000313" key="3">
    <source>
        <dbReference type="Proteomes" id="UP000000739"/>
    </source>
</evidence>
<evidence type="ECO:0000256" key="1">
    <source>
        <dbReference type="SAM" id="Phobius"/>
    </source>
</evidence>
<organism evidence="2 3">
    <name type="scientific">Desulfatibacillum aliphaticivorans</name>
    <dbReference type="NCBI Taxonomy" id="218208"/>
    <lineage>
        <taxon>Bacteria</taxon>
        <taxon>Pseudomonadati</taxon>
        <taxon>Thermodesulfobacteriota</taxon>
        <taxon>Desulfobacteria</taxon>
        <taxon>Desulfobacterales</taxon>
        <taxon>Desulfatibacillaceae</taxon>
        <taxon>Desulfatibacillum</taxon>
    </lineage>
</organism>
<dbReference type="KEGG" id="dal:Dalk_1340"/>
<keyword evidence="3" id="KW-1185">Reference proteome</keyword>
<dbReference type="AlphaFoldDB" id="B8F9U5"/>
<evidence type="ECO:0000313" key="2">
    <source>
        <dbReference type="EMBL" id="ACL03041.1"/>
    </source>
</evidence>